<reference evidence="1" key="1">
    <citation type="thesis" date="2020" institute="ProQuest LLC" country="789 East Eisenhower Parkway, Ann Arbor, MI, USA">
        <title>Comparative Genomics and Chromosome Evolution.</title>
        <authorList>
            <person name="Mudd A.B."/>
        </authorList>
    </citation>
    <scope>NUCLEOTIDE SEQUENCE</scope>
    <source>
        <strain evidence="1">1538</strain>
        <tissue evidence="1">Blood</tissue>
    </source>
</reference>
<evidence type="ECO:0000313" key="2">
    <source>
        <dbReference type="Proteomes" id="UP001181693"/>
    </source>
</evidence>
<gene>
    <name evidence="1" type="ORF">GDO54_007275</name>
</gene>
<proteinExistence type="predicted"/>
<sequence length="86" mass="9886">MHQKIHQTTGRKSAIHLTGKTTINFHLLSLGRIIHVLKAWNKNILTAIWIRSTNFDIHANKKKKSNRISAQFLFGRTGYNVNFCKG</sequence>
<dbReference type="EMBL" id="DYDO01000002">
    <property type="protein sequence ID" value="DBA31420.1"/>
    <property type="molecule type" value="Genomic_DNA"/>
</dbReference>
<comment type="caution">
    <text evidence="1">The sequence shown here is derived from an EMBL/GenBank/DDBJ whole genome shotgun (WGS) entry which is preliminary data.</text>
</comment>
<dbReference type="Proteomes" id="UP001181693">
    <property type="component" value="Unassembled WGS sequence"/>
</dbReference>
<accession>A0AAV3AU45</accession>
<protein>
    <submittedName>
        <fullName evidence="1">Uncharacterized protein</fullName>
    </submittedName>
</protein>
<keyword evidence="2" id="KW-1185">Reference proteome</keyword>
<name>A0AAV3AU45_PYXAD</name>
<organism evidence="1 2">
    <name type="scientific">Pyxicephalus adspersus</name>
    <name type="common">African bullfrog</name>
    <dbReference type="NCBI Taxonomy" id="30357"/>
    <lineage>
        <taxon>Eukaryota</taxon>
        <taxon>Metazoa</taxon>
        <taxon>Chordata</taxon>
        <taxon>Craniata</taxon>
        <taxon>Vertebrata</taxon>
        <taxon>Euteleostomi</taxon>
        <taxon>Amphibia</taxon>
        <taxon>Batrachia</taxon>
        <taxon>Anura</taxon>
        <taxon>Neobatrachia</taxon>
        <taxon>Ranoidea</taxon>
        <taxon>Pyxicephalidae</taxon>
        <taxon>Pyxicephalinae</taxon>
        <taxon>Pyxicephalus</taxon>
    </lineage>
</organism>
<dbReference type="AlphaFoldDB" id="A0AAV3AU45"/>
<evidence type="ECO:0000313" key="1">
    <source>
        <dbReference type="EMBL" id="DBA31420.1"/>
    </source>
</evidence>